<keyword evidence="1" id="KW-0732">Signal</keyword>
<dbReference type="InterPro" id="IPR048031">
    <property type="entry name" value="ScyD/ScyE-like"/>
</dbReference>
<keyword evidence="3" id="KW-1185">Reference proteome</keyword>
<name>U1LNX6_9MICO</name>
<feature type="chain" id="PRO_5004615990" description="ScyD/ScyE family protein" evidence="1">
    <location>
        <begin position="33"/>
        <end position="386"/>
    </location>
</feature>
<proteinExistence type="predicted"/>
<evidence type="ECO:0000256" key="1">
    <source>
        <dbReference type="SAM" id="SignalP"/>
    </source>
</evidence>
<dbReference type="OrthoDB" id="928769at2"/>
<protein>
    <recommendedName>
        <fullName evidence="4">ScyD/ScyE family protein</fullName>
    </recommendedName>
</protein>
<dbReference type="InterPro" id="IPR011042">
    <property type="entry name" value="6-blade_b-propeller_TolB-like"/>
</dbReference>
<sequence length="386" mass="39561">MSRKLRSTAAAAIAAAALGLSLIAASGPPAFAGDDHRGGGHGGGQHGGVVTVATGLDNPRQLTVGHGNRLYVAEAGVAEACEPIPGADAGFQVCGLEGAVTEVRRHGPRRVVTDLPTMTFQGEVIGASDVAVRGDRIDVLIGGLAGAASFRADLPEQYQAFGTLRSERMRWDSLEGDDLDLVADMNAFEVANNPDGNQPPDSNAVGLAALGHGRWAVADAGGNALLRVGRGGERVLAVFPNGAPVPNPFGPGEIAPQAVPTDVAIGPDGAYYVSQLTGFPFPDGGSTIWRVTRDGEVSAYATGLTLVTSLAWKGRTLYAVQLDDTNYLDGVHLGSLRRITPGGSEHEAVVDGLSAPYGVAVQGRSAYVTVDSISAGGGSVIRVDLR</sequence>
<accession>U1LNX6</accession>
<dbReference type="Proteomes" id="UP000016462">
    <property type="component" value="Unassembled WGS sequence"/>
</dbReference>
<organism evidence="2 3">
    <name type="scientific">Agrococcus pavilionensis RW1</name>
    <dbReference type="NCBI Taxonomy" id="1330458"/>
    <lineage>
        <taxon>Bacteria</taxon>
        <taxon>Bacillati</taxon>
        <taxon>Actinomycetota</taxon>
        <taxon>Actinomycetes</taxon>
        <taxon>Micrococcales</taxon>
        <taxon>Microbacteriaceae</taxon>
        <taxon>Agrococcus</taxon>
    </lineage>
</organism>
<dbReference type="Gene3D" id="2.120.10.30">
    <property type="entry name" value="TolB, C-terminal domain"/>
    <property type="match status" value="1"/>
</dbReference>
<evidence type="ECO:0000313" key="2">
    <source>
        <dbReference type="EMBL" id="ERG63687.1"/>
    </source>
</evidence>
<comment type="caution">
    <text evidence="2">The sequence shown here is derived from an EMBL/GenBank/DDBJ whole genome shotgun (WGS) entry which is preliminary data.</text>
</comment>
<evidence type="ECO:0000313" key="3">
    <source>
        <dbReference type="Proteomes" id="UP000016462"/>
    </source>
</evidence>
<dbReference type="RefSeq" id="WP_021011141.1">
    <property type="nucleotide sequence ID" value="NZ_ASHR01000030.1"/>
</dbReference>
<dbReference type="AlphaFoldDB" id="U1LNX6"/>
<dbReference type="SUPFAM" id="SSF63829">
    <property type="entry name" value="Calcium-dependent phosphotriesterase"/>
    <property type="match status" value="1"/>
</dbReference>
<dbReference type="EMBL" id="ASHR01000030">
    <property type="protein sequence ID" value="ERG63687.1"/>
    <property type="molecule type" value="Genomic_DNA"/>
</dbReference>
<evidence type="ECO:0008006" key="4">
    <source>
        <dbReference type="Google" id="ProtNLM"/>
    </source>
</evidence>
<dbReference type="NCBIfam" id="NF033206">
    <property type="entry name" value="ScyE_fam"/>
    <property type="match status" value="1"/>
</dbReference>
<reference evidence="2 3" key="1">
    <citation type="journal article" date="2013" name="Genome Announc.">
        <title>First draft genome sequence from a member of the genus agrococcus, isolated from modern microbialites.</title>
        <authorList>
            <person name="White R.A.III."/>
            <person name="Grassa C.J."/>
            <person name="Suttle C.A."/>
        </authorList>
    </citation>
    <scope>NUCLEOTIDE SEQUENCE [LARGE SCALE GENOMIC DNA]</scope>
    <source>
        <strain evidence="2 3">RW1</strain>
    </source>
</reference>
<feature type="signal peptide" evidence="1">
    <location>
        <begin position="1"/>
        <end position="32"/>
    </location>
</feature>
<gene>
    <name evidence="2" type="ORF">L332_04360</name>
</gene>